<accession>A0A0A9AAW3</accession>
<evidence type="ECO:0000313" key="1">
    <source>
        <dbReference type="EMBL" id="JAD48226.1"/>
    </source>
</evidence>
<protein>
    <submittedName>
        <fullName evidence="1">Uncharacterized protein</fullName>
    </submittedName>
</protein>
<reference evidence="1" key="1">
    <citation type="submission" date="2014-09" db="EMBL/GenBank/DDBJ databases">
        <authorList>
            <person name="Magalhaes I.L.F."/>
            <person name="Oliveira U."/>
            <person name="Santos F.R."/>
            <person name="Vidigal T.H.D.A."/>
            <person name="Brescovit A.D."/>
            <person name="Santos A.J."/>
        </authorList>
    </citation>
    <scope>NUCLEOTIDE SEQUENCE</scope>
    <source>
        <tissue evidence="1">Shoot tissue taken approximately 20 cm above the soil surface</tissue>
    </source>
</reference>
<organism evidence="1">
    <name type="scientific">Arundo donax</name>
    <name type="common">Giant reed</name>
    <name type="synonym">Donax arundinaceus</name>
    <dbReference type="NCBI Taxonomy" id="35708"/>
    <lineage>
        <taxon>Eukaryota</taxon>
        <taxon>Viridiplantae</taxon>
        <taxon>Streptophyta</taxon>
        <taxon>Embryophyta</taxon>
        <taxon>Tracheophyta</taxon>
        <taxon>Spermatophyta</taxon>
        <taxon>Magnoliopsida</taxon>
        <taxon>Liliopsida</taxon>
        <taxon>Poales</taxon>
        <taxon>Poaceae</taxon>
        <taxon>PACMAD clade</taxon>
        <taxon>Arundinoideae</taxon>
        <taxon>Arundineae</taxon>
        <taxon>Arundo</taxon>
    </lineage>
</organism>
<proteinExistence type="predicted"/>
<sequence length="22" mass="2537">MYVFPAFTFSLNVSACRACRPR</sequence>
<name>A0A0A9AAW3_ARUDO</name>
<reference evidence="1" key="2">
    <citation type="journal article" date="2015" name="Data Brief">
        <title>Shoot transcriptome of the giant reed, Arundo donax.</title>
        <authorList>
            <person name="Barrero R.A."/>
            <person name="Guerrero F.D."/>
            <person name="Moolhuijzen P."/>
            <person name="Goolsby J.A."/>
            <person name="Tidwell J."/>
            <person name="Bellgard S.E."/>
            <person name="Bellgard M.I."/>
        </authorList>
    </citation>
    <scope>NUCLEOTIDE SEQUENCE</scope>
    <source>
        <tissue evidence="1">Shoot tissue taken approximately 20 cm above the soil surface</tissue>
    </source>
</reference>
<dbReference type="EMBL" id="GBRH01249669">
    <property type="protein sequence ID" value="JAD48226.1"/>
    <property type="molecule type" value="Transcribed_RNA"/>
</dbReference>
<dbReference type="AlphaFoldDB" id="A0A0A9AAW3"/>